<evidence type="ECO:0000256" key="3">
    <source>
        <dbReference type="ARBA" id="ARBA00022989"/>
    </source>
</evidence>
<dbReference type="OrthoDB" id="448280at2759"/>
<feature type="transmembrane region" description="Helical" evidence="5">
    <location>
        <begin position="114"/>
        <end position="138"/>
    </location>
</feature>
<evidence type="ECO:0000313" key="6">
    <source>
        <dbReference type="EMBL" id="CAH1970628.1"/>
    </source>
</evidence>
<feature type="transmembrane region" description="Helical" evidence="5">
    <location>
        <begin position="200"/>
        <end position="224"/>
    </location>
</feature>
<dbReference type="Proteomes" id="UP001152888">
    <property type="component" value="Unassembled WGS sequence"/>
</dbReference>
<proteinExistence type="predicted"/>
<dbReference type="EMBL" id="CAKOFQ010006776">
    <property type="protein sequence ID" value="CAH1970628.1"/>
    <property type="molecule type" value="Genomic_DNA"/>
</dbReference>
<dbReference type="InterPro" id="IPR003689">
    <property type="entry name" value="ZIP"/>
</dbReference>
<name>A0A9P0KH25_ACAOB</name>
<dbReference type="PANTHER" id="PTHR11040:SF203">
    <property type="entry name" value="FI18611P1-RELATED"/>
    <property type="match status" value="1"/>
</dbReference>
<keyword evidence="2 5" id="KW-0812">Transmembrane</keyword>
<reference evidence="6" key="1">
    <citation type="submission" date="2022-03" db="EMBL/GenBank/DDBJ databases">
        <authorList>
            <person name="Sayadi A."/>
        </authorList>
    </citation>
    <scope>NUCLEOTIDE SEQUENCE</scope>
</reference>
<gene>
    <name evidence="6" type="ORF">ACAOBT_LOCUS9021</name>
</gene>
<accession>A0A9P0KH25</accession>
<evidence type="ECO:0000256" key="4">
    <source>
        <dbReference type="ARBA" id="ARBA00023136"/>
    </source>
</evidence>
<dbReference type="AlphaFoldDB" id="A0A9P0KH25"/>
<organism evidence="6 7">
    <name type="scientific">Acanthoscelides obtectus</name>
    <name type="common">Bean weevil</name>
    <name type="synonym">Bruchus obtectus</name>
    <dbReference type="NCBI Taxonomy" id="200917"/>
    <lineage>
        <taxon>Eukaryota</taxon>
        <taxon>Metazoa</taxon>
        <taxon>Ecdysozoa</taxon>
        <taxon>Arthropoda</taxon>
        <taxon>Hexapoda</taxon>
        <taxon>Insecta</taxon>
        <taxon>Pterygota</taxon>
        <taxon>Neoptera</taxon>
        <taxon>Endopterygota</taxon>
        <taxon>Coleoptera</taxon>
        <taxon>Polyphaga</taxon>
        <taxon>Cucujiformia</taxon>
        <taxon>Chrysomeloidea</taxon>
        <taxon>Chrysomelidae</taxon>
        <taxon>Bruchinae</taxon>
        <taxon>Bruchini</taxon>
        <taxon>Acanthoscelides</taxon>
    </lineage>
</organism>
<keyword evidence="7" id="KW-1185">Reference proteome</keyword>
<feature type="transmembrane region" description="Helical" evidence="5">
    <location>
        <begin position="292"/>
        <end position="312"/>
    </location>
</feature>
<protein>
    <submittedName>
        <fullName evidence="6">Uncharacterized protein</fullName>
    </submittedName>
</protein>
<evidence type="ECO:0000256" key="2">
    <source>
        <dbReference type="ARBA" id="ARBA00022692"/>
    </source>
</evidence>
<dbReference type="GO" id="GO:0005385">
    <property type="term" value="F:zinc ion transmembrane transporter activity"/>
    <property type="evidence" value="ECO:0007669"/>
    <property type="project" value="TreeGrafter"/>
</dbReference>
<dbReference type="GO" id="GO:0005886">
    <property type="term" value="C:plasma membrane"/>
    <property type="evidence" value="ECO:0007669"/>
    <property type="project" value="TreeGrafter"/>
</dbReference>
<feature type="transmembrane region" description="Helical" evidence="5">
    <location>
        <begin position="72"/>
        <end position="94"/>
    </location>
</feature>
<evidence type="ECO:0000256" key="5">
    <source>
        <dbReference type="SAM" id="Phobius"/>
    </source>
</evidence>
<comment type="subcellular location">
    <subcellularLocation>
        <location evidence="1">Membrane</location>
        <topology evidence="1">Multi-pass membrane protein</topology>
    </subcellularLocation>
</comment>
<dbReference type="PANTHER" id="PTHR11040">
    <property type="entry name" value="ZINC/IRON TRANSPORTER"/>
    <property type="match status" value="1"/>
</dbReference>
<evidence type="ECO:0000256" key="1">
    <source>
        <dbReference type="ARBA" id="ARBA00004141"/>
    </source>
</evidence>
<dbReference type="Pfam" id="PF02535">
    <property type="entry name" value="Zip"/>
    <property type="match status" value="1"/>
</dbReference>
<feature type="transmembrane region" description="Helical" evidence="5">
    <location>
        <begin position="324"/>
        <end position="343"/>
    </location>
</feature>
<keyword evidence="3 5" id="KW-1133">Transmembrane helix</keyword>
<comment type="caution">
    <text evidence="6">The sequence shown here is derived from an EMBL/GenBank/DDBJ whole genome shotgun (WGS) entry which is preliminary data.</text>
</comment>
<feature type="transmembrane region" description="Helical" evidence="5">
    <location>
        <begin position="31"/>
        <end position="51"/>
    </location>
</feature>
<feature type="transmembrane region" description="Helical" evidence="5">
    <location>
        <begin position="261"/>
        <end position="286"/>
    </location>
</feature>
<feature type="transmembrane region" description="Helical" evidence="5">
    <location>
        <begin position="230"/>
        <end position="249"/>
    </location>
</feature>
<sequence>MSGFDNIILAHHHHGAGGNITDDEEEQGNIYVAKGTAMVTLFMCSFCLGCLPIKLSDWFKWKQQSTAAKENGYVKVFLGFGGGVLLCTTFLHLLPEVNESFEEVDPTPDIEIHYAELLMCTGFFIMYFIEECVHVYLAKKEKLTPIRRSLSIRRGSMKLDLTLMDLNRSSAVNGNGHPIHHHSHHHHNHHQPHHHSGTAVVVRGLLVVMALSIHELFEGLAVGLEHSPKAVWYMFGAISIHKFVIAFCIGMELVTSGLRRLIVAVYVFTFAVVSPIGIGLGIIVTYLESNSFTIMSVVLQGLASGTLLYIVFFEILQADKKSGLKQYFSVLVGFGIMFAITLLG</sequence>
<evidence type="ECO:0000313" key="7">
    <source>
        <dbReference type="Proteomes" id="UP001152888"/>
    </source>
</evidence>
<keyword evidence="4 5" id="KW-0472">Membrane</keyword>